<comment type="caution">
    <text evidence="7">The sequence shown here is derived from an EMBL/GenBank/DDBJ whole genome shotgun (WGS) entry which is preliminary data.</text>
</comment>
<evidence type="ECO:0000256" key="3">
    <source>
        <dbReference type="ARBA" id="ARBA00023242"/>
    </source>
</evidence>
<dbReference type="EMBL" id="CALNXJ010000014">
    <property type="protein sequence ID" value="CAH3114018.1"/>
    <property type="molecule type" value="Genomic_DNA"/>
</dbReference>
<accession>A0AAU9WGA7</accession>
<dbReference type="PANTHER" id="PTHR11842:SF10">
    <property type="entry name" value="MITOTIC SPINDLE ASSEMBLY CHECKPOINT PROTEIN MAD2B"/>
    <property type="match status" value="1"/>
</dbReference>
<evidence type="ECO:0000256" key="5">
    <source>
        <dbReference type="ARBA" id="ARBA00044264"/>
    </source>
</evidence>
<dbReference type="SUPFAM" id="SSF56019">
    <property type="entry name" value="The spindle assembly checkpoint protein mad2"/>
    <property type="match status" value="1"/>
</dbReference>
<evidence type="ECO:0000259" key="6">
    <source>
        <dbReference type="PROSITE" id="PS50815"/>
    </source>
</evidence>
<dbReference type="Gene3D" id="3.30.900.10">
    <property type="entry name" value="HORMA domain"/>
    <property type="match status" value="1"/>
</dbReference>
<evidence type="ECO:0000256" key="2">
    <source>
        <dbReference type="ARBA" id="ARBA00022763"/>
    </source>
</evidence>
<dbReference type="PANTHER" id="PTHR11842">
    <property type="entry name" value="MITOTIC SPINDLE ASSEMBLY CHECKPOINT PROTEIN MAD2"/>
    <property type="match status" value="1"/>
</dbReference>
<keyword evidence="8" id="KW-1185">Reference proteome</keyword>
<dbReference type="PROSITE" id="PS50815">
    <property type="entry name" value="HORMA"/>
    <property type="match status" value="1"/>
</dbReference>
<reference evidence="7 8" key="1">
    <citation type="submission" date="2022-05" db="EMBL/GenBank/DDBJ databases">
        <authorList>
            <consortium name="Genoscope - CEA"/>
            <person name="William W."/>
        </authorList>
    </citation>
    <scope>NUCLEOTIDE SEQUENCE [LARGE SCALE GENOMIC DNA]</scope>
</reference>
<dbReference type="InterPro" id="IPR045091">
    <property type="entry name" value="Mad2-like"/>
</dbReference>
<feature type="domain" description="HORMA" evidence="6">
    <location>
        <begin position="31"/>
        <end position="222"/>
    </location>
</feature>
<evidence type="ECO:0000256" key="4">
    <source>
        <dbReference type="ARBA" id="ARBA00044131"/>
    </source>
</evidence>
<comment type="subcellular location">
    <subcellularLocation>
        <location evidence="1">Nucleus</location>
    </subcellularLocation>
</comment>
<dbReference type="Proteomes" id="UP001159428">
    <property type="component" value="Unassembled WGS sequence"/>
</dbReference>
<sequence>MLDTLRGQIIHLCSLTKSSVEAQRMKEFVKIVSGGVLCEFLEVAFHLILYVREVYPAVVFERRKKYNVPVQMCCHPDLNQYILDVLHTMKPLLEEGKVQSVALVISDKKFIPVERFVFEVGNPEGVCTTESPDNFLLSTERALRGFLLKINSCDALLEPIPKGCTFSILVYTKESSFLKLQEGLNLQEFPWVEADERTKMKESVIIPLKSTSTGILKMQLFVEECAERTRNGRDKVEDV</sequence>
<dbReference type="Pfam" id="PF02301">
    <property type="entry name" value="HORMA"/>
    <property type="match status" value="1"/>
</dbReference>
<dbReference type="GO" id="GO:0005634">
    <property type="term" value="C:nucleus"/>
    <property type="evidence" value="ECO:0007669"/>
    <property type="project" value="UniProtKB-SubCell"/>
</dbReference>
<name>A0AAU9WGA7_9CNID</name>
<organism evidence="7 8">
    <name type="scientific">Pocillopora meandrina</name>
    <dbReference type="NCBI Taxonomy" id="46732"/>
    <lineage>
        <taxon>Eukaryota</taxon>
        <taxon>Metazoa</taxon>
        <taxon>Cnidaria</taxon>
        <taxon>Anthozoa</taxon>
        <taxon>Hexacorallia</taxon>
        <taxon>Scleractinia</taxon>
        <taxon>Astrocoeniina</taxon>
        <taxon>Pocilloporidae</taxon>
        <taxon>Pocillopora</taxon>
    </lineage>
</organism>
<dbReference type="InterPro" id="IPR003511">
    <property type="entry name" value="HORMA_dom"/>
</dbReference>
<protein>
    <recommendedName>
        <fullName evidence="4">Mitotic spindle assembly checkpoint protein MAD2B</fullName>
    </recommendedName>
    <alternativeName>
        <fullName evidence="5">Mitotic arrest deficient 2-like protein 2</fullName>
    </alternativeName>
</protein>
<dbReference type="GO" id="GO:0006974">
    <property type="term" value="P:DNA damage response"/>
    <property type="evidence" value="ECO:0007669"/>
    <property type="project" value="UniProtKB-KW"/>
</dbReference>
<keyword evidence="3" id="KW-0539">Nucleus</keyword>
<dbReference type="InterPro" id="IPR036570">
    <property type="entry name" value="HORMA_dom_sf"/>
</dbReference>
<dbReference type="AlphaFoldDB" id="A0AAU9WGA7"/>
<dbReference type="FunFam" id="3.30.900.10:FF:000003">
    <property type="entry name" value="Mitotic spindle assembly checkpoint protein MAD2B"/>
    <property type="match status" value="1"/>
</dbReference>
<evidence type="ECO:0000313" key="7">
    <source>
        <dbReference type="EMBL" id="CAH3114018.1"/>
    </source>
</evidence>
<keyword evidence="2" id="KW-0227">DNA damage</keyword>
<proteinExistence type="predicted"/>
<dbReference type="GO" id="GO:0016035">
    <property type="term" value="C:zeta DNA polymerase complex"/>
    <property type="evidence" value="ECO:0007669"/>
    <property type="project" value="TreeGrafter"/>
</dbReference>
<evidence type="ECO:0000313" key="8">
    <source>
        <dbReference type="Proteomes" id="UP001159428"/>
    </source>
</evidence>
<evidence type="ECO:0000256" key="1">
    <source>
        <dbReference type="ARBA" id="ARBA00004123"/>
    </source>
</evidence>
<gene>
    <name evidence="7" type="ORF">PMEA_00006000</name>
</gene>